<sequence length="191" mass="21074">MTNFDYHTPETASDVAASILSNIQDNVGFIPNIFALVAESECALQGLVALNSAFNASSFSAQEQQIILLATSTTNECVYCVAGHTAFSQNLDISNKIIKDMRDQQPTEIESFNVLANTVRQLIQGKGRVSSELIKHFFNAGFSKAQFLELVMGICVKTFTNYVSNSLSVELDDAFKPYTWQRPSDTRQQVA</sequence>
<dbReference type="PANTHER" id="PTHR35446">
    <property type="entry name" value="SI:CH211-175M2.5"/>
    <property type="match status" value="1"/>
</dbReference>
<gene>
    <name evidence="2" type="ORF">AX660_00400</name>
</gene>
<dbReference type="RefSeq" id="WP_068370848.1">
    <property type="nucleotide sequence ID" value="NZ_LSNE01000001.1"/>
</dbReference>
<proteinExistence type="predicted"/>
<dbReference type="STRING" id="1799789.AX660_00400"/>
<feature type="domain" description="Carboxymuconolactone decarboxylase-like" evidence="1">
    <location>
        <begin position="56"/>
        <end position="100"/>
    </location>
</feature>
<dbReference type="Proteomes" id="UP000070299">
    <property type="component" value="Unassembled WGS sequence"/>
</dbReference>
<protein>
    <recommendedName>
        <fullName evidence="1">Carboxymuconolactone decarboxylase-like domain-containing protein</fullName>
    </recommendedName>
</protein>
<dbReference type="GO" id="GO:0051920">
    <property type="term" value="F:peroxiredoxin activity"/>
    <property type="evidence" value="ECO:0007669"/>
    <property type="project" value="InterPro"/>
</dbReference>
<dbReference type="Pfam" id="PF02627">
    <property type="entry name" value="CMD"/>
    <property type="match status" value="1"/>
</dbReference>
<dbReference type="OrthoDB" id="9808310at2"/>
<name>A0A136A753_9ALTE</name>
<dbReference type="AlphaFoldDB" id="A0A136A753"/>
<dbReference type="SUPFAM" id="SSF69118">
    <property type="entry name" value="AhpD-like"/>
    <property type="match status" value="1"/>
</dbReference>
<evidence type="ECO:0000313" key="3">
    <source>
        <dbReference type="Proteomes" id="UP000070299"/>
    </source>
</evidence>
<comment type="caution">
    <text evidence="2">The sequence shown here is derived from an EMBL/GenBank/DDBJ whole genome shotgun (WGS) entry which is preliminary data.</text>
</comment>
<dbReference type="EMBL" id="LSNE01000001">
    <property type="protein sequence ID" value="KXI30960.1"/>
    <property type="molecule type" value="Genomic_DNA"/>
</dbReference>
<keyword evidence="3" id="KW-1185">Reference proteome</keyword>
<evidence type="ECO:0000259" key="1">
    <source>
        <dbReference type="Pfam" id="PF02627"/>
    </source>
</evidence>
<dbReference type="Gene3D" id="1.20.1290.10">
    <property type="entry name" value="AhpD-like"/>
    <property type="match status" value="1"/>
</dbReference>
<dbReference type="InterPro" id="IPR003779">
    <property type="entry name" value="CMD-like"/>
</dbReference>
<reference evidence="3" key="1">
    <citation type="submission" date="2016-02" db="EMBL/GenBank/DDBJ databases">
        <authorList>
            <person name="Schultz-Johansen M."/>
            <person name="Glaring M.A."/>
            <person name="Bech P.K."/>
            <person name="Stougaard P."/>
        </authorList>
    </citation>
    <scope>NUCLEOTIDE SEQUENCE [LARGE SCALE GENOMIC DNA]</scope>
    <source>
        <strain evidence="3">S66</strain>
    </source>
</reference>
<evidence type="ECO:0000313" key="2">
    <source>
        <dbReference type="EMBL" id="KXI30960.1"/>
    </source>
</evidence>
<accession>A0A136A753</accession>
<organism evidence="2 3">
    <name type="scientific">Paraglaciecola hydrolytica</name>
    <dbReference type="NCBI Taxonomy" id="1799789"/>
    <lineage>
        <taxon>Bacteria</taxon>
        <taxon>Pseudomonadati</taxon>
        <taxon>Pseudomonadota</taxon>
        <taxon>Gammaproteobacteria</taxon>
        <taxon>Alteromonadales</taxon>
        <taxon>Alteromonadaceae</taxon>
        <taxon>Paraglaciecola</taxon>
    </lineage>
</organism>
<dbReference type="InterPro" id="IPR029032">
    <property type="entry name" value="AhpD-like"/>
</dbReference>
<dbReference type="PANTHER" id="PTHR35446:SF3">
    <property type="entry name" value="CMD DOMAIN-CONTAINING PROTEIN"/>
    <property type="match status" value="1"/>
</dbReference>